<dbReference type="InterPro" id="IPR039425">
    <property type="entry name" value="RNA_pol_sigma-70-like"/>
</dbReference>
<keyword evidence="3" id="KW-0731">Sigma factor</keyword>
<dbReference type="InterPro" id="IPR013324">
    <property type="entry name" value="RNA_pol_sigma_r3/r4-like"/>
</dbReference>
<evidence type="ECO:0000313" key="8">
    <source>
        <dbReference type="Proteomes" id="UP000602284"/>
    </source>
</evidence>
<dbReference type="PANTHER" id="PTHR43133">
    <property type="entry name" value="RNA POLYMERASE ECF-TYPE SIGMA FACTO"/>
    <property type="match status" value="1"/>
</dbReference>
<comment type="similarity">
    <text evidence="1">Belongs to the sigma-70 factor family. ECF subfamily.</text>
</comment>
<dbReference type="NCBIfam" id="TIGR02937">
    <property type="entry name" value="sigma70-ECF"/>
    <property type="match status" value="1"/>
</dbReference>
<dbReference type="InterPro" id="IPR013249">
    <property type="entry name" value="RNA_pol_sigma70_r4_t2"/>
</dbReference>
<dbReference type="PANTHER" id="PTHR43133:SF60">
    <property type="entry name" value="RNA POLYMERASE SIGMA FACTOR SIGV"/>
    <property type="match status" value="1"/>
</dbReference>
<evidence type="ECO:0000259" key="5">
    <source>
        <dbReference type="Pfam" id="PF04542"/>
    </source>
</evidence>
<dbReference type="Proteomes" id="UP000602284">
    <property type="component" value="Unassembled WGS sequence"/>
</dbReference>
<dbReference type="SUPFAM" id="SSF88946">
    <property type="entry name" value="Sigma2 domain of RNA polymerase sigma factors"/>
    <property type="match status" value="1"/>
</dbReference>
<feature type="domain" description="RNA polymerase sigma-70 region 2" evidence="5">
    <location>
        <begin position="34"/>
        <end position="95"/>
    </location>
</feature>
<dbReference type="NCBIfam" id="NF009195">
    <property type="entry name" value="PRK12543.1"/>
    <property type="match status" value="1"/>
</dbReference>
<protein>
    <submittedName>
        <fullName evidence="7">Sigma-70 family RNA polymerase sigma factor</fullName>
    </submittedName>
</protein>
<dbReference type="RefSeq" id="WP_201633811.1">
    <property type="nucleotide sequence ID" value="NZ_JAEQNB010000002.1"/>
</dbReference>
<dbReference type="SUPFAM" id="SSF88659">
    <property type="entry name" value="Sigma3 and sigma4 domains of RNA polymerase sigma factors"/>
    <property type="match status" value="1"/>
</dbReference>
<dbReference type="CDD" id="cd06171">
    <property type="entry name" value="Sigma70_r4"/>
    <property type="match status" value="1"/>
</dbReference>
<dbReference type="Gene3D" id="1.10.10.10">
    <property type="entry name" value="Winged helix-like DNA-binding domain superfamily/Winged helix DNA-binding domain"/>
    <property type="match status" value="1"/>
</dbReference>
<dbReference type="InterPro" id="IPR013325">
    <property type="entry name" value="RNA_pol_sigma_r2"/>
</dbReference>
<proteinExistence type="inferred from homology"/>
<feature type="domain" description="RNA polymerase sigma factor 70 region 4 type 2" evidence="6">
    <location>
        <begin position="123"/>
        <end position="176"/>
    </location>
</feature>
<dbReference type="Gene3D" id="1.10.1740.10">
    <property type="match status" value="1"/>
</dbReference>
<keyword evidence="2" id="KW-0805">Transcription regulation</keyword>
<gene>
    <name evidence="7" type="ORF">JJB07_08865</name>
</gene>
<dbReference type="InterPro" id="IPR014284">
    <property type="entry name" value="RNA_pol_sigma-70_dom"/>
</dbReference>
<evidence type="ECO:0000259" key="6">
    <source>
        <dbReference type="Pfam" id="PF08281"/>
    </source>
</evidence>
<dbReference type="InterPro" id="IPR007627">
    <property type="entry name" value="RNA_pol_sigma70_r2"/>
</dbReference>
<evidence type="ECO:0000256" key="2">
    <source>
        <dbReference type="ARBA" id="ARBA00023015"/>
    </source>
</evidence>
<dbReference type="EMBL" id="JAEQNB010000002">
    <property type="protein sequence ID" value="MBL0386762.1"/>
    <property type="molecule type" value="Genomic_DNA"/>
</dbReference>
<dbReference type="Pfam" id="PF08281">
    <property type="entry name" value="Sigma70_r4_2"/>
    <property type="match status" value="1"/>
</dbReference>
<sequence>MIQFTDQEWQDWLEKLIAGDRNAFEIVYTNTCEDIYRIVSFLVTDRQDVADIVNEVYIRMWKSLHRYDATREFRFWLHGLAVHTVQDWKRKVWRRLRLIDRKKSLEVEEHVHTEDQVLQDETRQELVERVAQLSHKLRVVVILRYFQHYSLEQIAELLTIPLGTVKSRHHLALKQLRISFEEPSVPRKVESPHVY</sequence>
<keyword evidence="4" id="KW-0804">Transcription</keyword>
<evidence type="ECO:0000256" key="1">
    <source>
        <dbReference type="ARBA" id="ARBA00010641"/>
    </source>
</evidence>
<dbReference type="Pfam" id="PF04542">
    <property type="entry name" value="Sigma70_r2"/>
    <property type="match status" value="1"/>
</dbReference>
<name>A0ABS1J911_9BACL</name>
<organism evidence="7 8">
    <name type="scientific">Tumebacillus amylolyticus</name>
    <dbReference type="NCBI Taxonomy" id="2801339"/>
    <lineage>
        <taxon>Bacteria</taxon>
        <taxon>Bacillati</taxon>
        <taxon>Bacillota</taxon>
        <taxon>Bacilli</taxon>
        <taxon>Bacillales</taxon>
        <taxon>Alicyclobacillaceae</taxon>
        <taxon>Tumebacillus</taxon>
    </lineage>
</organism>
<keyword evidence="8" id="KW-1185">Reference proteome</keyword>
<evidence type="ECO:0000313" key="7">
    <source>
        <dbReference type="EMBL" id="MBL0386762.1"/>
    </source>
</evidence>
<accession>A0ABS1J911</accession>
<evidence type="ECO:0000256" key="4">
    <source>
        <dbReference type="ARBA" id="ARBA00023163"/>
    </source>
</evidence>
<comment type="caution">
    <text evidence="7">The sequence shown here is derived from an EMBL/GenBank/DDBJ whole genome shotgun (WGS) entry which is preliminary data.</text>
</comment>
<dbReference type="InterPro" id="IPR036388">
    <property type="entry name" value="WH-like_DNA-bd_sf"/>
</dbReference>
<reference evidence="7 8" key="1">
    <citation type="submission" date="2021-01" db="EMBL/GenBank/DDBJ databases">
        <title>Tumebacillus sp. strain ITR2 16S ribosomal RNA gene Genome sequencing and assembly.</title>
        <authorList>
            <person name="Kang M."/>
        </authorList>
    </citation>
    <scope>NUCLEOTIDE SEQUENCE [LARGE SCALE GENOMIC DNA]</scope>
    <source>
        <strain evidence="7 8">ITR2</strain>
    </source>
</reference>
<evidence type="ECO:0000256" key="3">
    <source>
        <dbReference type="ARBA" id="ARBA00023082"/>
    </source>
</evidence>